<protein>
    <submittedName>
        <fullName evidence="4">Uncharacterized protein</fullName>
    </submittedName>
</protein>
<sequence length="133" mass="15043">MPLMRRQVFIQLLFAWLLLPASALNHVTADVQAMQSGIAFLHSSAYTSETIFFCMFGVRLFCHSHKLMRNDLAMVIASNSISRHFILLYSVHFKLRTPQPQTGHVIPSWVNEKSRKSPSGPNPIGNQRPPSKP</sequence>
<feature type="region of interest" description="Disordered" evidence="1">
    <location>
        <begin position="103"/>
        <end position="133"/>
    </location>
</feature>
<dbReference type="AlphaFoldDB" id="A0AAQ3RTL5"/>
<feature type="compositionally biased region" description="Polar residues" evidence="1">
    <location>
        <begin position="124"/>
        <end position="133"/>
    </location>
</feature>
<evidence type="ECO:0000313" key="4">
    <source>
        <dbReference type="EMBL" id="WVZ03781.1"/>
    </source>
</evidence>
<keyword evidence="2" id="KW-0812">Transmembrane</keyword>
<accession>A0AAQ3RTL5</accession>
<name>A0AAQ3RTL5_VIGMU</name>
<keyword evidence="3" id="KW-0732">Signal</keyword>
<feature type="transmembrane region" description="Helical" evidence="2">
    <location>
        <begin position="39"/>
        <end position="62"/>
    </location>
</feature>
<evidence type="ECO:0000313" key="5">
    <source>
        <dbReference type="Proteomes" id="UP001374535"/>
    </source>
</evidence>
<feature type="signal peptide" evidence="3">
    <location>
        <begin position="1"/>
        <end position="23"/>
    </location>
</feature>
<keyword evidence="5" id="KW-1185">Reference proteome</keyword>
<keyword evidence="2" id="KW-0472">Membrane</keyword>
<feature type="chain" id="PRO_5042936839" evidence="3">
    <location>
        <begin position="24"/>
        <end position="133"/>
    </location>
</feature>
<gene>
    <name evidence="4" type="ORF">V8G54_024587</name>
</gene>
<keyword evidence="2" id="KW-1133">Transmembrane helix</keyword>
<organism evidence="4 5">
    <name type="scientific">Vigna mungo</name>
    <name type="common">Black gram</name>
    <name type="synonym">Phaseolus mungo</name>
    <dbReference type="NCBI Taxonomy" id="3915"/>
    <lineage>
        <taxon>Eukaryota</taxon>
        <taxon>Viridiplantae</taxon>
        <taxon>Streptophyta</taxon>
        <taxon>Embryophyta</taxon>
        <taxon>Tracheophyta</taxon>
        <taxon>Spermatophyta</taxon>
        <taxon>Magnoliopsida</taxon>
        <taxon>eudicotyledons</taxon>
        <taxon>Gunneridae</taxon>
        <taxon>Pentapetalae</taxon>
        <taxon>rosids</taxon>
        <taxon>fabids</taxon>
        <taxon>Fabales</taxon>
        <taxon>Fabaceae</taxon>
        <taxon>Papilionoideae</taxon>
        <taxon>50 kb inversion clade</taxon>
        <taxon>NPAAA clade</taxon>
        <taxon>indigoferoid/millettioid clade</taxon>
        <taxon>Phaseoleae</taxon>
        <taxon>Vigna</taxon>
    </lineage>
</organism>
<evidence type="ECO:0000256" key="1">
    <source>
        <dbReference type="SAM" id="MobiDB-lite"/>
    </source>
</evidence>
<reference evidence="4 5" key="1">
    <citation type="journal article" date="2023" name="Life. Sci Alliance">
        <title>Evolutionary insights into 3D genome organization and epigenetic landscape of Vigna mungo.</title>
        <authorList>
            <person name="Junaid A."/>
            <person name="Singh B."/>
            <person name="Bhatia S."/>
        </authorList>
    </citation>
    <scope>NUCLEOTIDE SEQUENCE [LARGE SCALE GENOMIC DNA]</scope>
    <source>
        <strain evidence="4">Urdbean</strain>
    </source>
</reference>
<dbReference type="Proteomes" id="UP001374535">
    <property type="component" value="Chromosome 7"/>
</dbReference>
<evidence type="ECO:0000256" key="3">
    <source>
        <dbReference type="SAM" id="SignalP"/>
    </source>
</evidence>
<proteinExistence type="predicted"/>
<evidence type="ECO:0000256" key="2">
    <source>
        <dbReference type="SAM" id="Phobius"/>
    </source>
</evidence>
<dbReference type="EMBL" id="CP144694">
    <property type="protein sequence ID" value="WVZ03781.1"/>
    <property type="molecule type" value="Genomic_DNA"/>
</dbReference>